<keyword evidence="2 4" id="KW-0067">ATP-binding</keyword>
<dbReference type="Proteomes" id="UP000813463">
    <property type="component" value="Chromosome 5"/>
</dbReference>
<dbReference type="PROSITE" id="PS50067">
    <property type="entry name" value="KINESIN_MOTOR_2"/>
    <property type="match status" value="1"/>
</dbReference>
<feature type="binding site" evidence="4">
    <location>
        <begin position="430"/>
        <end position="437"/>
    </location>
    <ligand>
        <name>ATP</name>
        <dbReference type="ChEBI" id="CHEBI:30616"/>
    </ligand>
</feature>
<dbReference type="InterPro" id="IPR027417">
    <property type="entry name" value="P-loop_NTPase"/>
</dbReference>
<evidence type="ECO:0000256" key="7">
    <source>
        <dbReference type="SAM" id="MobiDB-lite"/>
    </source>
</evidence>
<name>A0ABM3QP92_SPIOL</name>
<feature type="compositionally biased region" description="Polar residues" evidence="7">
    <location>
        <begin position="816"/>
        <end position="825"/>
    </location>
</feature>
<accession>A0ABM3QP92</accession>
<dbReference type="InterPro" id="IPR027640">
    <property type="entry name" value="Kinesin-like_fam"/>
</dbReference>
<evidence type="ECO:0000259" key="8">
    <source>
        <dbReference type="PROSITE" id="PS50067"/>
    </source>
</evidence>
<evidence type="ECO:0000256" key="5">
    <source>
        <dbReference type="RuleBase" id="RU000394"/>
    </source>
</evidence>
<feature type="compositionally biased region" description="Basic and acidic residues" evidence="7">
    <location>
        <begin position="702"/>
        <end position="717"/>
    </location>
</feature>
<evidence type="ECO:0000256" key="1">
    <source>
        <dbReference type="ARBA" id="ARBA00022741"/>
    </source>
</evidence>
<dbReference type="GeneID" id="110796424"/>
<evidence type="ECO:0000256" key="6">
    <source>
        <dbReference type="SAM" id="Coils"/>
    </source>
</evidence>
<evidence type="ECO:0000256" key="4">
    <source>
        <dbReference type="PROSITE-ProRule" id="PRU00283"/>
    </source>
</evidence>
<feature type="compositionally biased region" description="Polar residues" evidence="7">
    <location>
        <begin position="789"/>
        <end position="799"/>
    </location>
</feature>
<feature type="domain" description="Kinesin motor" evidence="8">
    <location>
        <begin position="347"/>
        <end position="674"/>
    </location>
</feature>
<dbReference type="PRINTS" id="PR00380">
    <property type="entry name" value="KINESINHEAVY"/>
</dbReference>
<evidence type="ECO:0000313" key="10">
    <source>
        <dbReference type="RefSeq" id="XP_056685188.1"/>
    </source>
</evidence>
<keyword evidence="6" id="KW-0175">Coiled coil</keyword>
<dbReference type="RefSeq" id="XP_056685188.1">
    <property type="nucleotide sequence ID" value="XM_056829210.1"/>
</dbReference>
<evidence type="ECO:0000256" key="3">
    <source>
        <dbReference type="ARBA" id="ARBA00023175"/>
    </source>
</evidence>
<keyword evidence="1 4" id="KW-0547">Nucleotide-binding</keyword>
<dbReference type="PROSITE" id="PS00411">
    <property type="entry name" value="KINESIN_MOTOR_1"/>
    <property type="match status" value="1"/>
</dbReference>
<feature type="compositionally biased region" description="Low complexity" evidence="7">
    <location>
        <begin position="729"/>
        <end position="742"/>
    </location>
</feature>
<dbReference type="InterPro" id="IPR001752">
    <property type="entry name" value="Kinesin_motor_dom"/>
</dbReference>
<dbReference type="SUPFAM" id="SSF52540">
    <property type="entry name" value="P-loop containing nucleoside triphosphate hydrolases"/>
    <property type="match status" value="1"/>
</dbReference>
<feature type="region of interest" description="Disordered" evidence="7">
    <location>
        <begin position="789"/>
        <end position="852"/>
    </location>
</feature>
<dbReference type="InterPro" id="IPR019821">
    <property type="entry name" value="Kinesin_motor_CS"/>
</dbReference>
<dbReference type="Gene3D" id="3.40.850.10">
    <property type="entry name" value="Kinesin motor domain"/>
    <property type="match status" value="1"/>
</dbReference>
<organism evidence="9 10">
    <name type="scientific">Spinacia oleracea</name>
    <name type="common">Spinach</name>
    <dbReference type="NCBI Taxonomy" id="3562"/>
    <lineage>
        <taxon>Eukaryota</taxon>
        <taxon>Viridiplantae</taxon>
        <taxon>Streptophyta</taxon>
        <taxon>Embryophyta</taxon>
        <taxon>Tracheophyta</taxon>
        <taxon>Spermatophyta</taxon>
        <taxon>Magnoliopsida</taxon>
        <taxon>eudicotyledons</taxon>
        <taxon>Gunneridae</taxon>
        <taxon>Pentapetalae</taxon>
        <taxon>Caryophyllales</taxon>
        <taxon>Chenopodiaceae</taxon>
        <taxon>Chenopodioideae</taxon>
        <taxon>Anserineae</taxon>
        <taxon>Spinacia</taxon>
    </lineage>
</organism>
<comment type="similarity">
    <text evidence="4 5">Belongs to the TRAFAC class myosin-kinesin ATPase superfamily. Kinesin family.</text>
</comment>
<dbReference type="SMART" id="SM00129">
    <property type="entry name" value="KISc"/>
    <property type="match status" value="1"/>
</dbReference>
<feature type="region of interest" description="Disordered" evidence="7">
    <location>
        <begin position="875"/>
        <end position="896"/>
    </location>
</feature>
<reference evidence="9" key="1">
    <citation type="journal article" date="2021" name="Nat. Commun.">
        <title>Genomic analyses provide insights into spinach domestication and the genetic basis of agronomic traits.</title>
        <authorList>
            <person name="Cai X."/>
            <person name="Sun X."/>
            <person name="Xu C."/>
            <person name="Sun H."/>
            <person name="Wang X."/>
            <person name="Ge C."/>
            <person name="Zhang Z."/>
            <person name="Wang Q."/>
            <person name="Fei Z."/>
            <person name="Jiao C."/>
            <person name="Wang Q."/>
        </authorList>
    </citation>
    <scope>NUCLEOTIDE SEQUENCE [LARGE SCALE GENOMIC DNA]</scope>
    <source>
        <strain evidence="9">cv. Varoflay</strain>
    </source>
</reference>
<evidence type="ECO:0000313" key="9">
    <source>
        <dbReference type="Proteomes" id="UP000813463"/>
    </source>
</evidence>
<dbReference type="PANTHER" id="PTHR47972:SF14">
    <property type="entry name" value="KINESIN-LIKE PROTEIN KIN-14J"/>
    <property type="match status" value="1"/>
</dbReference>
<protein>
    <recommendedName>
        <fullName evidence="5">Kinesin-like protein</fullName>
    </recommendedName>
</protein>
<dbReference type="Pfam" id="PF00225">
    <property type="entry name" value="Kinesin"/>
    <property type="match status" value="1"/>
</dbReference>
<keyword evidence="5" id="KW-0493">Microtubule</keyword>
<keyword evidence="3 4" id="KW-0505">Motor protein</keyword>
<gene>
    <name evidence="10" type="primary">LOC110796424</name>
</gene>
<keyword evidence="9" id="KW-1185">Reference proteome</keyword>
<reference evidence="10" key="2">
    <citation type="submission" date="2025-08" db="UniProtKB">
        <authorList>
            <consortium name="RefSeq"/>
        </authorList>
    </citation>
    <scope>IDENTIFICATION</scope>
    <source>
        <tissue evidence="10">Leaf</tissue>
    </source>
</reference>
<evidence type="ECO:0000256" key="2">
    <source>
        <dbReference type="ARBA" id="ARBA00022840"/>
    </source>
</evidence>
<feature type="coiled-coil region" evidence="6">
    <location>
        <begin position="112"/>
        <end position="171"/>
    </location>
</feature>
<feature type="coiled-coil region" evidence="6">
    <location>
        <begin position="225"/>
        <end position="266"/>
    </location>
</feature>
<dbReference type="InterPro" id="IPR036961">
    <property type="entry name" value="Kinesin_motor_dom_sf"/>
</dbReference>
<feature type="region of interest" description="Disordered" evidence="7">
    <location>
        <begin position="702"/>
        <end position="773"/>
    </location>
</feature>
<sequence>MKGGRHCQTQSFNVHAVHFHQNAPTQSLLSVINGILDESIERKNAEIPQRVACLLRKVVLEIERRIATQAEHLRTQSNLFKAREDKYQSRIKVLEALAKGTSEESEIVMNQLQHIKSEKSKMEEKKKFEQQDTAKLQKLKDENDVEVSTLKQELEMTKRMHELRYMELETQAKLVRFDLEKRLMEQEKLLEDSKVKTEDLVEVSTLKQELEMAKKTNELHSLQLESEAKSVKSDLEKRLRKQEQLLEDSKVKIKELEMNCQTKDQRWTKKEHVYEAFLKIQWSGLEELKHTSDTIKQEMLLTQRTYLEELNQVGTKLKKLAKAAQSYHEVLNENRKLFNELQDLKGNIRVYCRVRPFRSYENQKQTILESIGEHGEMTVTNPTKPNDSQKSFRFNKVYGPMSTQAEVFSDTQPLIRTILDGYNVCIFAYGQTGSGKTYTMSGPDNAAKEDWGVNYRALDDLFQISEDRRSFFSYEIGVQMIEIYNEQIRDLLSSDGSQKKLGILATPQAHGLAVPDASMHPVRSTEDVIELMDIGLSNRSVSSTAMNERSSRSHSVVTIHVQGKDLKSGATSHGSLHLVDLAGSERVDRSEATGDRLKEAQHINKSLSALGDVIFSLSQKNPHVPYRNSKLTQVLQASLGGRAKTLMFVQVNPDVSSYSESLSTLKFAERVSGVELGAARSSKEGRDVRELMDQMASLKDTIAKKDEEIERLQKDPRSPISRRSLKNGPSSPSTKTISPKVSSLRRMGTRPKSTSDQDDFPSYYDPSIGSIHEDENEGLRSSLSMNDLTAQNTTGLGDSSTDERFSEISDGDLSVGTDTETSSSHEVAKPSNIADKRADKPRTVSRISQPSRLATARVSTGISRLSEVKTTLRAASALKKPASGSSSPAASASRRR</sequence>
<proteinExistence type="inferred from homology"/>
<dbReference type="PANTHER" id="PTHR47972">
    <property type="entry name" value="KINESIN-LIKE PROTEIN KLP-3"/>
    <property type="match status" value="1"/>
</dbReference>